<gene>
    <name evidence="8" type="ORF">SAMN05421747_12136</name>
</gene>
<evidence type="ECO:0000256" key="5">
    <source>
        <dbReference type="ARBA" id="ARBA00023237"/>
    </source>
</evidence>
<evidence type="ECO:0000256" key="6">
    <source>
        <dbReference type="SAM" id="Phobius"/>
    </source>
</evidence>
<dbReference type="InterPro" id="IPR000184">
    <property type="entry name" value="Bac_surfAg_D15"/>
</dbReference>
<dbReference type="PANTHER" id="PTHR12815">
    <property type="entry name" value="SORTING AND ASSEMBLY MACHINERY SAMM50 PROTEIN FAMILY MEMBER"/>
    <property type="match status" value="1"/>
</dbReference>
<feature type="domain" description="Bacterial surface antigen (D15)" evidence="7">
    <location>
        <begin position="586"/>
        <end position="746"/>
    </location>
</feature>
<reference evidence="8 9" key="1">
    <citation type="submission" date="2016-10" db="EMBL/GenBank/DDBJ databases">
        <authorList>
            <person name="de Groot N.N."/>
        </authorList>
    </citation>
    <scope>NUCLEOTIDE SEQUENCE [LARGE SCALE GENOMIC DNA]</scope>
    <source>
        <strain evidence="8 9">DSM 22900</strain>
    </source>
</reference>
<keyword evidence="4 6" id="KW-0472">Membrane</keyword>
<dbReference type="EMBL" id="FOLL01000021">
    <property type="protein sequence ID" value="SFC72415.1"/>
    <property type="molecule type" value="Genomic_DNA"/>
</dbReference>
<evidence type="ECO:0000256" key="4">
    <source>
        <dbReference type="ARBA" id="ARBA00023136"/>
    </source>
</evidence>
<keyword evidence="6" id="KW-1133">Transmembrane helix</keyword>
<dbReference type="Pfam" id="PF01103">
    <property type="entry name" value="Omp85"/>
    <property type="match status" value="1"/>
</dbReference>
<sequence>MDEKKPTPRKKGVPMNNKPRVIYYIITIAVIFCLTSCSNLKYLPEGENLYVKGEVAINTDTIPERYIEPLTENLEALLRPKPNTTILGMRPQLYLYNIAGEPKSDKGFRNWLKNKVGEPPVLLSDVNREYNENLLRNRLENVGFFQAEVTSDTTVDNRKATVTYTATPHIIYRIKSVTFDVDSSALGKAIKSTQPGSLLQVGRPYNLDNIIAERERIDNELKNKGYYYFNPDHLIIEVDSTSGNHQVDLYLKAKEETPQKAQKPYTINNIYIYPDYTLTSGGYQRASPKNAELYRGQYYFVDPDRTFRRFSLARLMFFQPGELYTREDHNRTISQLVGMGNFRFVRNEFVDADSNKLDVHYYLTPMPKKALRTELLGKTAAVYYGSELNVNWQHRNAFRSGELLTFTVYGGFETQTGGNVNLNSSFYRYGLEASLSFPRLIAPFDWQPTRRYTPHTVFRTGYEFLNRRTAYSLNSMRFSFGYLWKENIEKEHDLKVLEVAYVQPRNITDSYQAMLDTIPPLRHAIEPTFTFGPIYNFTYTNTMRTERKHTVYFRGGLDLSANLYGIIRGANAREGRQYQIFNANFSQYIKLDLDFRHYMKLTQNATLASRAMAGFGYSYGNSTILPYVKQFFMGGPNGLRAFRARTLGPGSYTPEFYGEDNFFADQTGDIKLEFNTEYRAKLASIVHWALFVDAGNIWLQNPDPNKPGAQFSRNFIREIAVGAGAGLRFDLSFLVLRTDLAMPLRIPYRPAGERWVFDEINFRDSDWRRRNLVFSLAIGYPF</sequence>
<keyword evidence="3" id="KW-0732">Signal</keyword>
<evidence type="ECO:0000256" key="3">
    <source>
        <dbReference type="ARBA" id="ARBA00022729"/>
    </source>
</evidence>
<proteinExistence type="predicted"/>
<evidence type="ECO:0000259" key="7">
    <source>
        <dbReference type="Pfam" id="PF01103"/>
    </source>
</evidence>
<dbReference type="Proteomes" id="UP000199577">
    <property type="component" value="Unassembled WGS sequence"/>
</dbReference>
<evidence type="ECO:0000313" key="9">
    <source>
        <dbReference type="Proteomes" id="UP000199577"/>
    </source>
</evidence>
<dbReference type="PANTHER" id="PTHR12815:SF47">
    <property type="entry name" value="TRANSLOCATION AND ASSEMBLY MODULE SUBUNIT TAMA"/>
    <property type="match status" value="1"/>
</dbReference>
<keyword evidence="9" id="KW-1185">Reference proteome</keyword>
<feature type="transmembrane region" description="Helical" evidence="6">
    <location>
        <begin position="21"/>
        <end position="42"/>
    </location>
</feature>
<dbReference type="RefSeq" id="WP_244519035.1">
    <property type="nucleotide sequence ID" value="NZ_FOLL01000021.1"/>
</dbReference>
<dbReference type="GO" id="GO:0019867">
    <property type="term" value="C:outer membrane"/>
    <property type="evidence" value="ECO:0007669"/>
    <property type="project" value="InterPro"/>
</dbReference>
<dbReference type="InterPro" id="IPR039910">
    <property type="entry name" value="D15-like"/>
</dbReference>
<keyword evidence="5" id="KW-0998">Cell outer membrane</keyword>
<dbReference type="STRING" id="623281.SAMN05421747_12136"/>
<evidence type="ECO:0000313" key="8">
    <source>
        <dbReference type="EMBL" id="SFC72415.1"/>
    </source>
</evidence>
<dbReference type="Gene3D" id="2.40.160.50">
    <property type="entry name" value="membrane protein fhac: a member of the omp85/tpsb transporter family"/>
    <property type="match status" value="1"/>
</dbReference>
<keyword evidence="2 6" id="KW-0812">Transmembrane</keyword>
<accession>A0A1I1LHH1</accession>
<protein>
    <submittedName>
        <fullName evidence="8">Outer membrane protein assembly factor BamA</fullName>
    </submittedName>
</protein>
<dbReference type="AlphaFoldDB" id="A0A1I1LHH1"/>
<comment type="subcellular location">
    <subcellularLocation>
        <location evidence="1">Membrane</location>
    </subcellularLocation>
</comment>
<organism evidence="8 9">
    <name type="scientific">Parapedobacter composti</name>
    <dbReference type="NCBI Taxonomy" id="623281"/>
    <lineage>
        <taxon>Bacteria</taxon>
        <taxon>Pseudomonadati</taxon>
        <taxon>Bacteroidota</taxon>
        <taxon>Sphingobacteriia</taxon>
        <taxon>Sphingobacteriales</taxon>
        <taxon>Sphingobacteriaceae</taxon>
        <taxon>Parapedobacter</taxon>
    </lineage>
</organism>
<evidence type="ECO:0000256" key="1">
    <source>
        <dbReference type="ARBA" id="ARBA00004370"/>
    </source>
</evidence>
<evidence type="ECO:0000256" key="2">
    <source>
        <dbReference type="ARBA" id="ARBA00022692"/>
    </source>
</evidence>
<name>A0A1I1LHH1_9SPHI</name>